<dbReference type="CDD" id="cd02064">
    <property type="entry name" value="FAD_synthetase_N"/>
    <property type="match status" value="1"/>
</dbReference>
<dbReference type="NCBIfam" id="TIGR00083">
    <property type="entry name" value="ribF"/>
    <property type="match status" value="1"/>
</dbReference>
<dbReference type="InterPro" id="IPR015864">
    <property type="entry name" value="FAD_synthase"/>
</dbReference>
<evidence type="ECO:0000313" key="17">
    <source>
        <dbReference type="EMBL" id="KMT64881.1"/>
    </source>
</evidence>
<evidence type="ECO:0000256" key="6">
    <source>
        <dbReference type="ARBA" id="ARBA00022679"/>
    </source>
</evidence>
<comment type="similarity">
    <text evidence="15">Belongs to the ribF family.</text>
</comment>
<dbReference type="InterPro" id="IPR014729">
    <property type="entry name" value="Rossmann-like_a/b/a_fold"/>
</dbReference>
<comment type="pathway">
    <text evidence="2 15">Cofactor biosynthesis; FAD biosynthesis; FAD from FMN: step 1/1.</text>
</comment>
<dbReference type="STRING" id="1513271.XM47_11760"/>
<evidence type="ECO:0000256" key="5">
    <source>
        <dbReference type="ARBA" id="ARBA00022643"/>
    </source>
</evidence>
<keyword evidence="18" id="KW-1185">Reference proteome</keyword>
<evidence type="ECO:0000259" key="16">
    <source>
        <dbReference type="SMART" id="SM00904"/>
    </source>
</evidence>
<dbReference type="EMBL" id="LAZL01000018">
    <property type="protein sequence ID" value="KMT64881.1"/>
    <property type="molecule type" value="Genomic_DNA"/>
</dbReference>
<dbReference type="InterPro" id="IPR023465">
    <property type="entry name" value="Riboflavin_kinase_dom_sf"/>
</dbReference>
<keyword evidence="9 15" id="KW-0418">Kinase</keyword>
<keyword evidence="7 15" id="KW-0548">Nucleotidyltransferase</keyword>
<evidence type="ECO:0000256" key="7">
    <source>
        <dbReference type="ARBA" id="ARBA00022695"/>
    </source>
</evidence>
<dbReference type="Pfam" id="PF01687">
    <property type="entry name" value="Flavokinase"/>
    <property type="match status" value="1"/>
</dbReference>
<dbReference type="NCBIfam" id="TIGR00125">
    <property type="entry name" value="cyt_tran_rel"/>
    <property type="match status" value="1"/>
</dbReference>
<keyword evidence="4 15" id="KW-0285">Flavoprotein</keyword>
<gene>
    <name evidence="17" type="ORF">XM47_11760</name>
</gene>
<keyword evidence="11 15" id="KW-0067">ATP-binding</keyword>
<keyword evidence="5 15" id="KW-0288">FMN</keyword>
<protein>
    <recommendedName>
        <fullName evidence="15">Riboflavin biosynthesis protein</fullName>
    </recommendedName>
    <domain>
        <recommendedName>
            <fullName evidence="15">Riboflavin kinase</fullName>
            <ecNumber evidence="15">2.7.1.26</ecNumber>
        </recommendedName>
        <alternativeName>
            <fullName evidence="15">Flavokinase</fullName>
        </alternativeName>
    </domain>
    <domain>
        <recommendedName>
            <fullName evidence="15">FMN adenylyltransferase</fullName>
            <ecNumber evidence="15">2.7.7.2</ecNumber>
        </recommendedName>
        <alternativeName>
            <fullName evidence="15">FAD pyrophosphorylase</fullName>
        </alternativeName>
        <alternativeName>
            <fullName evidence="15">FAD synthase</fullName>
        </alternativeName>
    </domain>
</protein>
<evidence type="ECO:0000256" key="13">
    <source>
        <dbReference type="ARBA" id="ARBA00047880"/>
    </source>
</evidence>
<dbReference type="PANTHER" id="PTHR22749">
    <property type="entry name" value="RIBOFLAVIN KINASE/FMN ADENYLYLTRANSFERASE"/>
    <property type="match status" value="1"/>
</dbReference>
<evidence type="ECO:0000256" key="9">
    <source>
        <dbReference type="ARBA" id="ARBA00022777"/>
    </source>
</evidence>
<evidence type="ECO:0000256" key="2">
    <source>
        <dbReference type="ARBA" id="ARBA00004726"/>
    </source>
</evidence>
<evidence type="ECO:0000256" key="14">
    <source>
        <dbReference type="ARBA" id="ARBA00049494"/>
    </source>
</evidence>
<reference evidence="17 18" key="1">
    <citation type="submission" date="2015-04" db="EMBL/GenBank/DDBJ databases">
        <title>Draft Genome Sequence of the Novel Agar-Digesting Marine Bacterium Q1.</title>
        <authorList>
            <person name="Li Y."/>
            <person name="Li D."/>
            <person name="Chen G."/>
            <person name="Du Z."/>
        </authorList>
    </citation>
    <scope>NUCLEOTIDE SEQUENCE [LARGE SCALE GENOMIC DNA]</scope>
    <source>
        <strain evidence="17 18">Q1</strain>
    </source>
</reference>
<dbReference type="GO" id="GO:0005524">
    <property type="term" value="F:ATP binding"/>
    <property type="evidence" value="ECO:0007669"/>
    <property type="project" value="UniProtKB-UniRule"/>
</dbReference>
<organism evidence="17 18">
    <name type="scientific">Catenovulum maritimum</name>
    <dbReference type="NCBI Taxonomy" id="1513271"/>
    <lineage>
        <taxon>Bacteria</taxon>
        <taxon>Pseudomonadati</taxon>
        <taxon>Pseudomonadota</taxon>
        <taxon>Gammaproteobacteria</taxon>
        <taxon>Alteromonadales</taxon>
        <taxon>Alteromonadaceae</taxon>
        <taxon>Catenovulum</taxon>
    </lineage>
</organism>
<dbReference type="PANTHER" id="PTHR22749:SF6">
    <property type="entry name" value="RIBOFLAVIN KINASE"/>
    <property type="match status" value="1"/>
</dbReference>
<keyword evidence="8 15" id="KW-0547">Nucleotide-binding</keyword>
<dbReference type="InterPro" id="IPR023468">
    <property type="entry name" value="Riboflavin_kinase"/>
</dbReference>
<evidence type="ECO:0000256" key="1">
    <source>
        <dbReference type="ARBA" id="ARBA00002121"/>
    </source>
</evidence>
<dbReference type="Gene3D" id="3.40.50.620">
    <property type="entry name" value="HUPs"/>
    <property type="match status" value="1"/>
</dbReference>
<dbReference type="PATRIC" id="fig|1513271.3.peg.2396"/>
<dbReference type="GO" id="GO:0006747">
    <property type="term" value="P:FAD biosynthetic process"/>
    <property type="evidence" value="ECO:0007669"/>
    <property type="project" value="UniProtKB-UniRule"/>
</dbReference>
<proteinExistence type="inferred from homology"/>
<dbReference type="FunFam" id="2.40.30.30:FF:000003">
    <property type="entry name" value="Riboflavin biosynthesis protein"/>
    <property type="match status" value="1"/>
</dbReference>
<dbReference type="NCBIfam" id="NF004163">
    <property type="entry name" value="PRK05627.1-6"/>
    <property type="match status" value="1"/>
</dbReference>
<dbReference type="GO" id="GO:0009231">
    <property type="term" value="P:riboflavin biosynthetic process"/>
    <property type="evidence" value="ECO:0007669"/>
    <property type="project" value="InterPro"/>
</dbReference>
<dbReference type="GO" id="GO:0008531">
    <property type="term" value="F:riboflavin kinase activity"/>
    <property type="evidence" value="ECO:0007669"/>
    <property type="project" value="UniProtKB-UniRule"/>
</dbReference>
<dbReference type="EC" id="2.7.7.2" evidence="15"/>
<dbReference type="UniPathway" id="UPA00276">
    <property type="reaction ID" value="UER00406"/>
</dbReference>
<keyword evidence="6 15" id="KW-0808">Transferase</keyword>
<dbReference type="InterPro" id="IPR004821">
    <property type="entry name" value="Cyt_trans-like"/>
</dbReference>
<evidence type="ECO:0000256" key="15">
    <source>
        <dbReference type="PIRNR" id="PIRNR004491"/>
    </source>
</evidence>
<dbReference type="SMART" id="SM00904">
    <property type="entry name" value="Flavokinase"/>
    <property type="match status" value="1"/>
</dbReference>
<name>A0A0J8JK86_9ALTE</name>
<dbReference type="Pfam" id="PF06574">
    <property type="entry name" value="FAD_syn"/>
    <property type="match status" value="1"/>
</dbReference>
<evidence type="ECO:0000313" key="18">
    <source>
        <dbReference type="Proteomes" id="UP000037600"/>
    </source>
</evidence>
<dbReference type="EC" id="2.7.1.26" evidence="15"/>
<comment type="caution">
    <text evidence="17">The sequence shown here is derived from an EMBL/GenBank/DDBJ whole genome shotgun (WGS) entry which is preliminary data.</text>
</comment>
<dbReference type="RefSeq" id="WP_048692710.1">
    <property type="nucleotide sequence ID" value="NZ_KQ130492.1"/>
</dbReference>
<dbReference type="InterPro" id="IPR002606">
    <property type="entry name" value="Riboflavin_kinase_bac"/>
</dbReference>
<dbReference type="SUPFAM" id="SSF52374">
    <property type="entry name" value="Nucleotidylyl transferase"/>
    <property type="match status" value="1"/>
</dbReference>
<dbReference type="FunFam" id="3.40.50.620:FF:000021">
    <property type="entry name" value="Riboflavin biosynthesis protein"/>
    <property type="match status" value="1"/>
</dbReference>
<evidence type="ECO:0000256" key="4">
    <source>
        <dbReference type="ARBA" id="ARBA00022630"/>
    </source>
</evidence>
<dbReference type="NCBIfam" id="NF004162">
    <property type="entry name" value="PRK05627.1-5"/>
    <property type="match status" value="1"/>
</dbReference>
<dbReference type="InterPro" id="IPR015865">
    <property type="entry name" value="Riboflavin_kinase_bac/euk"/>
</dbReference>
<dbReference type="OrthoDB" id="9803667at2"/>
<evidence type="ECO:0000256" key="10">
    <source>
        <dbReference type="ARBA" id="ARBA00022827"/>
    </source>
</evidence>
<dbReference type="AlphaFoldDB" id="A0A0J8JK86"/>
<dbReference type="Gene3D" id="2.40.30.30">
    <property type="entry name" value="Riboflavin kinase-like"/>
    <property type="match status" value="1"/>
</dbReference>
<dbReference type="Proteomes" id="UP000037600">
    <property type="component" value="Unassembled WGS sequence"/>
</dbReference>
<dbReference type="PIRSF" id="PIRSF004491">
    <property type="entry name" value="FAD_Synth"/>
    <property type="match status" value="1"/>
</dbReference>
<dbReference type="SUPFAM" id="SSF82114">
    <property type="entry name" value="Riboflavin kinase-like"/>
    <property type="match status" value="1"/>
</dbReference>
<feature type="domain" description="Riboflavin kinase" evidence="16">
    <location>
        <begin position="182"/>
        <end position="305"/>
    </location>
</feature>
<comment type="pathway">
    <text evidence="3 15">Cofactor biosynthesis; FMN biosynthesis; FMN from riboflavin (ATP route): step 1/1.</text>
</comment>
<evidence type="ECO:0000256" key="8">
    <source>
        <dbReference type="ARBA" id="ARBA00022741"/>
    </source>
</evidence>
<dbReference type="NCBIfam" id="NF004160">
    <property type="entry name" value="PRK05627.1-3"/>
    <property type="match status" value="1"/>
</dbReference>
<evidence type="ECO:0000256" key="12">
    <source>
        <dbReference type="ARBA" id="ARBA00023268"/>
    </source>
</evidence>
<dbReference type="GO" id="GO:0009398">
    <property type="term" value="P:FMN biosynthetic process"/>
    <property type="evidence" value="ECO:0007669"/>
    <property type="project" value="UniProtKB-UniRule"/>
</dbReference>
<comment type="function">
    <text evidence="1">Catalyzes the phosphorylation of riboflavin to FMN followed by the adenylation of FMN to FAD.</text>
</comment>
<dbReference type="NCBIfam" id="NF004159">
    <property type="entry name" value="PRK05627.1-2"/>
    <property type="match status" value="1"/>
</dbReference>
<dbReference type="GO" id="GO:0003919">
    <property type="term" value="F:FMN adenylyltransferase activity"/>
    <property type="evidence" value="ECO:0007669"/>
    <property type="project" value="UniProtKB-UniRule"/>
</dbReference>
<evidence type="ECO:0000256" key="11">
    <source>
        <dbReference type="ARBA" id="ARBA00022840"/>
    </source>
</evidence>
<comment type="catalytic activity">
    <reaction evidence="13 15">
        <text>riboflavin + ATP = FMN + ADP + H(+)</text>
        <dbReference type="Rhea" id="RHEA:14357"/>
        <dbReference type="ChEBI" id="CHEBI:15378"/>
        <dbReference type="ChEBI" id="CHEBI:30616"/>
        <dbReference type="ChEBI" id="CHEBI:57986"/>
        <dbReference type="ChEBI" id="CHEBI:58210"/>
        <dbReference type="ChEBI" id="CHEBI:456216"/>
        <dbReference type="EC" id="2.7.1.26"/>
    </reaction>
</comment>
<sequence length="308" mass="34432">MQLIRGIHNIKPEHSGCVLTIGNFDGVHKGHLSVLAQLKKKAEQLALPAVVMTFEPQPVEVLAPEFAPARLSRWRDKYQLLSNHVERMLCVRFNPEFAQLTADQFIGELLVEKLGIKHIVVGDDFRFGKGRIGDFEKLKQAGKVFGFTVEDTQTCELEGKRVSSTEIRKAIAGNNFELAEQLLGREFSVSGTVVHGEKRGRTIGFPTANVLLHRKVSPVSGVYAVQIQFQDQVFNGVANVGSRPTVNGQRQQLEVHIFNFTGDLYQQRVNVLFKSKIRSEHKFASFDALKNQIKLDVIAAQDVLNCAQ</sequence>
<dbReference type="UniPathway" id="UPA00277">
    <property type="reaction ID" value="UER00407"/>
</dbReference>
<evidence type="ECO:0000256" key="3">
    <source>
        <dbReference type="ARBA" id="ARBA00005201"/>
    </source>
</evidence>
<keyword evidence="12" id="KW-0511">Multifunctional enzyme</keyword>
<accession>A0A0J8JK86</accession>
<keyword evidence="10 15" id="KW-0274">FAD</keyword>
<comment type="catalytic activity">
    <reaction evidence="14 15">
        <text>FMN + ATP + H(+) = FAD + diphosphate</text>
        <dbReference type="Rhea" id="RHEA:17237"/>
        <dbReference type="ChEBI" id="CHEBI:15378"/>
        <dbReference type="ChEBI" id="CHEBI:30616"/>
        <dbReference type="ChEBI" id="CHEBI:33019"/>
        <dbReference type="ChEBI" id="CHEBI:57692"/>
        <dbReference type="ChEBI" id="CHEBI:58210"/>
        <dbReference type="EC" id="2.7.7.2"/>
    </reaction>
</comment>